<reference evidence="1 2" key="1">
    <citation type="submission" date="2024-05" db="EMBL/GenBank/DDBJ databases">
        <title>Genome sequencing and assembly of Indian major carp, Cirrhinus mrigala (Hamilton, 1822).</title>
        <authorList>
            <person name="Mohindra V."/>
            <person name="Chowdhury L.M."/>
            <person name="Lal K."/>
            <person name="Jena J.K."/>
        </authorList>
    </citation>
    <scope>NUCLEOTIDE SEQUENCE [LARGE SCALE GENOMIC DNA]</scope>
    <source>
        <strain evidence="1">CM1030</strain>
        <tissue evidence="1">Blood</tissue>
    </source>
</reference>
<evidence type="ECO:0000313" key="2">
    <source>
        <dbReference type="Proteomes" id="UP001529510"/>
    </source>
</evidence>
<comment type="caution">
    <text evidence="1">The sequence shown here is derived from an EMBL/GenBank/DDBJ whole genome shotgun (WGS) entry which is preliminary data.</text>
</comment>
<dbReference type="InterPro" id="IPR013320">
    <property type="entry name" value="ConA-like_dom_sf"/>
</dbReference>
<feature type="non-terminal residue" evidence="1">
    <location>
        <position position="1"/>
    </location>
</feature>
<evidence type="ECO:0008006" key="3">
    <source>
        <dbReference type="Google" id="ProtNLM"/>
    </source>
</evidence>
<evidence type="ECO:0000313" key="1">
    <source>
        <dbReference type="EMBL" id="KAL0185063.1"/>
    </source>
</evidence>
<name>A0ABD0QFP2_CIRMR</name>
<gene>
    <name evidence="1" type="ORF">M9458_020759</name>
</gene>
<proteinExistence type="predicted"/>
<accession>A0ABD0QFP2</accession>
<dbReference type="EMBL" id="JAMKFB020000009">
    <property type="protein sequence ID" value="KAL0185063.1"/>
    <property type="molecule type" value="Genomic_DNA"/>
</dbReference>
<dbReference type="AlphaFoldDB" id="A0ABD0QFP2"/>
<organism evidence="1 2">
    <name type="scientific">Cirrhinus mrigala</name>
    <name type="common">Mrigala</name>
    <dbReference type="NCBI Taxonomy" id="683832"/>
    <lineage>
        <taxon>Eukaryota</taxon>
        <taxon>Metazoa</taxon>
        <taxon>Chordata</taxon>
        <taxon>Craniata</taxon>
        <taxon>Vertebrata</taxon>
        <taxon>Euteleostomi</taxon>
        <taxon>Actinopterygii</taxon>
        <taxon>Neopterygii</taxon>
        <taxon>Teleostei</taxon>
        <taxon>Ostariophysi</taxon>
        <taxon>Cypriniformes</taxon>
        <taxon>Cyprinidae</taxon>
        <taxon>Labeoninae</taxon>
        <taxon>Labeonini</taxon>
        <taxon>Cirrhinus</taxon>
    </lineage>
</organism>
<keyword evidence="2" id="KW-1185">Reference proteome</keyword>
<dbReference type="SUPFAM" id="SSF49899">
    <property type="entry name" value="Concanavalin A-like lectins/glucanases"/>
    <property type="match status" value="1"/>
</dbReference>
<sequence length="73" mass="8678">KEQARMKLLLDDYMRQSSFCLKFDYRILGLNMGVLRVMLDNSAIAVWEKRNPLNRSWQSEKITINWTENTPEA</sequence>
<feature type="non-terminal residue" evidence="1">
    <location>
        <position position="73"/>
    </location>
</feature>
<dbReference type="Gene3D" id="2.60.120.200">
    <property type="match status" value="1"/>
</dbReference>
<dbReference type="Proteomes" id="UP001529510">
    <property type="component" value="Unassembled WGS sequence"/>
</dbReference>
<protein>
    <recommendedName>
        <fullName evidence="3">MHC class I antigen</fullName>
    </recommendedName>
</protein>